<proteinExistence type="predicted"/>
<dbReference type="SUPFAM" id="SSF52540">
    <property type="entry name" value="P-loop containing nucleoside triphosphate hydrolases"/>
    <property type="match status" value="1"/>
</dbReference>
<evidence type="ECO:0008006" key="2">
    <source>
        <dbReference type="Google" id="ProtNLM"/>
    </source>
</evidence>
<dbReference type="Gene3D" id="3.40.50.300">
    <property type="entry name" value="P-loop containing nucleotide triphosphate hydrolases"/>
    <property type="match status" value="1"/>
</dbReference>
<dbReference type="EMBL" id="LC589063">
    <property type="protein sequence ID" value="BCM64617.1"/>
    <property type="molecule type" value="Genomic_DNA"/>
</dbReference>
<keyword evidence="1" id="KW-0614">Plasmid</keyword>
<organism evidence="1">
    <name type="scientific">Enterobacter roggenkampii</name>
    <dbReference type="NCBI Taxonomy" id="1812935"/>
    <lineage>
        <taxon>Bacteria</taxon>
        <taxon>Pseudomonadati</taxon>
        <taxon>Pseudomonadota</taxon>
        <taxon>Gammaproteobacteria</taxon>
        <taxon>Enterobacterales</taxon>
        <taxon>Enterobacteriaceae</taxon>
        <taxon>Enterobacter</taxon>
        <taxon>Enterobacter cloacae complex</taxon>
    </lineage>
</organism>
<dbReference type="AlphaFoldDB" id="A0A7I8HQQ5"/>
<geneLocation type="plasmid" evidence="1">
    <name>pIPM1H6-GES5</name>
</geneLocation>
<name>A0A7I8HQQ5_9ENTR</name>
<dbReference type="NCBIfam" id="NF041292">
    <property type="entry name" value="StbB"/>
    <property type="match status" value="1"/>
</dbReference>
<evidence type="ECO:0000313" key="1">
    <source>
        <dbReference type="EMBL" id="BCM64617.1"/>
    </source>
</evidence>
<dbReference type="RefSeq" id="WP_195157004.1">
    <property type="nucleotide sequence ID" value="NZ_JADEVG010000006.1"/>
</dbReference>
<accession>A0A7I8HQQ5</accession>
<dbReference type="InterPro" id="IPR027417">
    <property type="entry name" value="P-loop_NTPase"/>
</dbReference>
<protein>
    <recommendedName>
        <fullName evidence="2">Plasmid stability protein StbB</fullName>
    </recommendedName>
</protein>
<reference evidence="1" key="1">
    <citation type="submission" date="2020-10" db="EMBL/GenBank/DDBJ databases">
        <title>Detection of Enterobacter roggenkampii producing GES-5 beta-lactamase from hospital sewage.</title>
        <authorList>
            <person name="Hayashi W."/>
            <person name="Soga E."/>
            <person name="Iimura M."/>
            <person name="Yoshida S."/>
            <person name="Izumi K."/>
            <person name="Nagano Y."/>
            <person name="Nagano N."/>
        </authorList>
    </citation>
    <scope>NUCLEOTIDE SEQUENCE</scope>
    <source>
        <strain evidence="1">IPM1H6</strain>
        <plasmid evidence="1">pIPM1H6-GES5</plasmid>
    </source>
</reference>
<sequence length="235" mass="25854">MKIAIVNYTGTVGKTTIAAHLLSPRMGNAPIFAVESINETAAGLGVDVEQIKGDKFRELFRKLFALDDAIIDVGASNIEDFLDGMVKFDESHLEFDYFVIPLTSGTKEQKETISMIGTLADFGIPAEKIRLVFNRVDADVADEFAHVVNYVKKEKNATANTDAAIFESELFDALAVKKLTVEALLKDETDYKALLKSNPDATAKEKNAWGDMHGLKALSRSVNRNLDSVFSVLFK</sequence>
<dbReference type="InterPro" id="IPR047985">
    <property type="entry name" value="StbB-like"/>
</dbReference>